<evidence type="ECO:0000313" key="2">
    <source>
        <dbReference type="Proteomes" id="UP001501009"/>
    </source>
</evidence>
<comment type="caution">
    <text evidence="1">The sequence shown here is derived from an EMBL/GenBank/DDBJ whole genome shotgun (WGS) entry which is preliminary data.</text>
</comment>
<keyword evidence="2" id="KW-1185">Reference proteome</keyword>
<reference evidence="2" key="1">
    <citation type="journal article" date="2019" name="Int. J. Syst. Evol. Microbiol.">
        <title>The Global Catalogue of Microorganisms (GCM) 10K type strain sequencing project: providing services to taxonomists for standard genome sequencing and annotation.</title>
        <authorList>
            <consortium name="The Broad Institute Genomics Platform"/>
            <consortium name="The Broad Institute Genome Sequencing Center for Infectious Disease"/>
            <person name="Wu L."/>
            <person name="Ma J."/>
        </authorList>
    </citation>
    <scope>NUCLEOTIDE SEQUENCE [LARGE SCALE GENOMIC DNA]</scope>
    <source>
        <strain evidence="2">JCM 17138</strain>
    </source>
</reference>
<gene>
    <name evidence="1" type="ORF">GCM10022403_005420</name>
</gene>
<evidence type="ECO:0000313" key="1">
    <source>
        <dbReference type="EMBL" id="GAA3773209.1"/>
    </source>
</evidence>
<dbReference type="Proteomes" id="UP001501009">
    <property type="component" value="Unassembled WGS sequence"/>
</dbReference>
<accession>A0ABP7GV61</accession>
<protein>
    <submittedName>
        <fullName evidence="1">Uncharacterized protein</fullName>
    </submittedName>
</protein>
<name>A0ABP7GV61_9ACTN</name>
<organism evidence="1 2">
    <name type="scientific">Streptomyces coacervatus</name>
    <dbReference type="NCBI Taxonomy" id="647381"/>
    <lineage>
        <taxon>Bacteria</taxon>
        <taxon>Bacillati</taxon>
        <taxon>Actinomycetota</taxon>
        <taxon>Actinomycetes</taxon>
        <taxon>Kitasatosporales</taxon>
        <taxon>Streptomycetaceae</taxon>
        <taxon>Streptomyces</taxon>
    </lineage>
</organism>
<dbReference type="EMBL" id="BAABDE010000002">
    <property type="protein sequence ID" value="GAA3773209.1"/>
    <property type="molecule type" value="Genomic_DNA"/>
</dbReference>
<sequence length="147" mass="15641">MSPAPRTGSRRFPARGLPKVLRRGGRCGREGVLPAAAVRNGEVTAGCWFDADRLVLATGTEEWDEEERAALPPGHLGVWSVSGARWLHRSRVAAAEPGVLLLPRGDQVVSLVGHPRLLDTATGRIPAEWPEAGVPAKGTCLALITMP</sequence>
<proteinExistence type="predicted"/>